<dbReference type="Pfam" id="PF04954">
    <property type="entry name" value="SIP"/>
    <property type="match status" value="1"/>
</dbReference>
<dbReference type="InterPro" id="IPR039374">
    <property type="entry name" value="SIP_fam"/>
</dbReference>
<dbReference type="InterPro" id="IPR013113">
    <property type="entry name" value="SIP_FAD-bd"/>
</dbReference>
<dbReference type="Gene3D" id="3.40.50.80">
    <property type="entry name" value="Nucleotide-binding domain of ferredoxin-NADP reductase (FNR) module"/>
    <property type="match status" value="1"/>
</dbReference>
<evidence type="ECO:0000313" key="4">
    <source>
        <dbReference type="Proteomes" id="UP001597425"/>
    </source>
</evidence>
<name>A0ABW5EJZ0_9GAMM</name>
<dbReference type="Gene3D" id="2.40.30.10">
    <property type="entry name" value="Translation factors"/>
    <property type="match status" value="1"/>
</dbReference>
<dbReference type="InterPro" id="IPR039261">
    <property type="entry name" value="FNR_nucleotide-bd"/>
</dbReference>
<proteinExistence type="inferred from homology"/>
<dbReference type="PANTHER" id="PTHR30157">
    <property type="entry name" value="FERRIC REDUCTASE, NADPH-DEPENDENT"/>
    <property type="match status" value="1"/>
</dbReference>
<evidence type="ECO:0000259" key="2">
    <source>
        <dbReference type="PROSITE" id="PS51384"/>
    </source>
</evidence>
<dbReference type="CDD" id="cd06193">
    <property type="entry name" value="siderophore_interacting"/>
    <property type="match status" value="1"/>
</dbReference>
<reference evidence="4" key="1">
    <citation type="journal article" date="2019" name="Int. J. Syst. Evol. Microbiol.">
        <title>The Global Catalogue of Microorganisms (GCM) 10K type strain sequencing project: providing services to taxonomists for standard genome sequencing and annotation.</title>
        <authorList>
            <consortium name="The Broad Institute Genomics Platform"/>
            <consortium name="The Broad Institute Genome Sequencing Center for Infectious Disease"/>
            <person name="Wu L."/>
            <person name="Ma J."/>
        </authorList>
    </citation>
    <scope>NUCLEOTIDE SEQUENCE [LARGE SCALE GENOMIC DNA]</scope>
    <source>
        <strain evidence="4">KCTC 12848</strain>
    </source>
</reference>
<organism evidence="3 4">
    <name type="scientific">Microbulbifer halophilus</name>
    <dbReference type="NCBI Taxonomy" id="453963"/>
    <lineage>
        <taxon>Bacteria</taxon>
        <taxon>Pseudomonadati</taxon>
        <taxon>Pseudomonadota</taxon>
        <taxon>Gammaproteobacteria</taxon>
        <taxon>Cellvibrionales</taxon>
        <taxon>Microbulbiferaceae</taxon>
        <taxon>Microbulbifer</taxon>
    </lineage>
</organism>
<evidence type="ECO:0000313" key="3">
    <source>
        <dbReference type="EMBL" id="MFD2312400.1"/>
    </source>
</evidence>
<dbReference type="InterPro" id="IPR007037">
    <property type="entry name" value="SIP_rossman_dom"/>
</dbReference>
<dbReference type="PANTHER" id="PTHR30157:SF0">
    <property type="entry name" value="NADPH-DEPENDENT FERRIC-CHELATE REDUCTASE"/>
    <property type="match status" value="1"/>
</dbReference>
<dbReference type="InterPro" id="IPR017938">
    <property type="entry name" value="Riboflavin_synthase-like_b-brl"/>
</dbReference>
<dbReference type="Pfam" id="PF08021">
    <property type="entry name" value="FAD_binding_9"/>
    <property type="match status" value="1"/>
</dbReference>
<sequence>MARPPSRELEVIGAAYVTPHMLRLTLGGSGMAGFPAEQESAYVKLLFPQGEDRRPLMRTYTIRHQRAEEIDIDFVIHDHTGPASSWAQGARQGDRIEVAGPGSRKLINPDADWFLLAGDMTALPAISVNLEMLPETARGYAVLSVVDEADIQPLECPAGIDIHWLVNPEPQEEGSAIREHIDTLPRLEGQPSIWCASEFAEMRQLRQYFRRECPVPNSHRYISSYWKKGASEDRHKVIKRQDAGPT</sequence>
<dbReference type="Proteomes" id="UP001597425">
    <property type="component" value="Unassembled WGS sequence"/>
</dbReference>
<gene>
    <name evidence="3" type="ORF">ACFSKX_18430</name>
</gene>
<dbReference type="RefSeq" id="WP_265723222.1">
    <property type="nucleotide sequence ID" value="NZ_JAPIVK010000042.1"/>
</dbReference>
<accession>A0ABW5EJZ0</accession>
<evidence type="ECO:0000256" key="1">
    <source>
        <dbReference type="ARBA" id="ARBA00035644"/>
    </source>
</evidence>
<protein>
    <submittedName>
        <fullName evidence="3">Siderophore-interacting protein</fullName>
    </submittedName>
</protein>
<dbReference type="SUPFAM" id="SSF63380">
    <property type="entry name" value="Riboflavin synthase domain-like"/>
    <property type="match status" value="1"/>
</dbReference>
<comment type="similarity">
    <text evidence="1">Belongs to the SIP oxidoreductase family.</text>
</comment>
<feature type="domain" description="FAD-binding FR-type" evidence="2">
    <location>
        <begin position="4"/>
        <end position="108"/>
    </location>
</feature>
<keyword evidence="4" id="KW-1185">Reference proteome</keyword>
<dbReference type="EMBL" id="JBHUJD010000041">
    <property type="protein sequence ID" value="MFD2312400.1"/>
    <property type="molecule type" value="Genomic_DNA"/>
</dbReference>
<dbReference type="PROSITE" id="PS51384">
    <property type="entry name" value="FAD_FR"/>
    <property type="match status" value="1"/>
</dbReference>
<dbReference type="InterPro" id="IPR017927">
    <property type="entry name" value="FAD-bd_FR_type"/>
</dbReference>
<comment type="caution">
    <text evidence="3">The sequence shown here is derived from an EMBL/GenBank/DDBJ whole genome shotgun (WGS) entry which is preliminary data.</text>
</comment>